<dbReference type="GeneID" id="113046234"/>
<organism evidence="3 4">
    <name type="scientific">Carassius auratus</name>
    <name type="common">Goldfish</name>
    <dbReference type="NCBI Taxonomy" id="7957"/>
    <lineage>
        <taxon>Eukaryota</taxon>
        <taxon>Metazoa</taxon>
        <taxon>Chordata</taxon>
        <taxon>Craniata</taxon>
        <taxon>Vertebrata</taxon>
        <taxon>Euteleostomi</taxon>
        <taxon>Actinopterygii</taxon>
        <taxon>Neopterygii</taxon>
        <taxon>Teleostei</taxon>
        <taxon>Ostariophysi</taxon>
        <taxon>Cypriniformes</taxon>
        <taxon>Cyprinidae</taxon>
        <taxon>Cyprininae</taxon>
        <taxon>Carassius</taxon>
    </lineage>
</organism>
<dbReference type="AlphaFoldDB" id="A0A6P6JTE9"/>
<gene>
    <name evidence="4" type="primary">LOC113046234</name>
</gene>
<dbReference type="RefSeq" id="XP_026062963.1">
    <property type="nucleotide sequence ID" value="XM_026207178.1"/>
</dbReference>
<dbReference type="KEGG" id="caua:113046234"/>
<evidence type="ECO:0000313" key="3">
    <source>
        <dbReference type="Proteomes" id="UP000515129"/>
    </source>
</evidence>
<protein>
    <submittedName>
        <fullName evidence="4">Kazal-type serine protease inhibitor domain-containing protein 1-like</fullName>
    </submittedName>
</protein>
<dbReference type="InterPro" id="IPR013098">
    <property type="entry name" value="Ig_I-set"/>
</dbReference>
<name>A0A6P6JTE9_CARAU</name>
<feature type="compositionally biased region" description="Acidic residues" evidence="1">
    <location>
        <begin position="76"/>
        <end position="86"/>
    </location>
</feature>
<dbReference type="Proteomes" id="UP000515129">
    <property type="component" value="Chromosome 27"/>
</dbReference>
<reference evidence="4" key="1">
    <citation type="submission" date="2025-08" db="UniProtKB">
        <authorList>
            <consortium name="RefSeq"/>
        </authorList>
    </citation>
    <scope>IDENTIFICATION</scope>
    <source>
        <strain evidence="4">Wakin</strain>
        <tissue evidence="4">Muscle</tissue>
    </source>
</reference>
<dbReference type="SUPFAM" id="SSF48726">
    <property type="entry name" value="Immunoglobulin"/>
    <property type="match status" value="1"/>
</dbReference>
<keyword evidence="4" id="KW-0646">Protease inhibitor</keyword>
<dbReference type="Gene3D" id="2.60.40.10">
    <property type="entry name" value="Immunoglobulins"/>
    <property type="match status" value="1"/>
</dbReference>
<feature type="domain" description="Immunoglobulin I-set" evidence="2">
    <location>
        <begin position="17"/>
        <end position="52"/>
    </location>
</feature>
<dbReference type="Pfam" id="PF07679">
    <property type="entry name" value="I-set"/>
    <property type="match status" value="1"/>
</dbReference>
<dbReference type="OrthoDB" id="10029006at2759"/>
<dbReference type="GO" id="GO:0004867">
    <property type="term" value="F:serine-type endopeptidase inhibitor activity"/>
    <property type="evidence" value="ECO:0007669"/>
    <property type="project" value="UniProtKB-KW"/>
</dbReference>
<keyword evidence="4" id="KW-0722">Serine protease inhibitor</keyword>
<dbReference type="InterPro" id="IPR036179">
    <property type="entry name" value="Ig-like_dom_sf"/>
</dbReference>
<keyword evidence="3" id="KW-1185">Reference proteome</keyword>
<feature type="region of interest" description="Disordered" evidence="1">
    <location>
        <begin position="70"/>
        <end position="95"/>
    </location>
</feature>
<evidence type="ECO:0000256" key="1">
    <source>
        <dbReference type="SAM" id="MobiDB-lite"/>
    </source>
</evidence>
<sequence>MDPARQARGGLQWFELTDWLQIQGVGPNDAGVYTCTARDAFGEGSASARLQVTYGGSQLSKDFQQKENGAYRISDEEGDVDDEDYEGQPSGYMNL</sequence>
<dbReference type="InterPro" id="IPR013783">
    <property type="entry name" value="Ig-like_fold"/>
</dbReference>
<proteinExistence type="predicted"/>
<accession>A0A6P6JTE9</accession>
<evidence type="ECO:0000259" key="2">
    <source>
        <dbReference type="Pfam" id="PF07679"/>
    </source>
</evidence>
<evidence type="ECO:0000313" key="4">
    <source>
        <dbReference type="RefSeq" id="XP_026062963.1"/>
    </source>
</evidence>